<name>A0A068WVE8_ECHGR</name>
<keyword evidence="4" id="KW-0804">Transcription</keyword>
<dbReference type="Proteomes" id="UP000492820">
    <property type="component" value="Unassembled WGS sequence"/>
</dbReference>
<feature type="compositionally biased region" description="Polar residues" evidence="6">
    <location>
        <begin position="405"/>
        <end position="420"/>
    </location>
</feature>
<reference evidence="10" key="3">
    <citation type="submission" date="2020-10" db="UniProtKB">
        <authorList>
            <consortium name="WormBaseParasite"/>
        </authorList>
    </citation>
    <scope>IDENTIFICATION</scope>
</reference>
<dbReference type="GO" id="GO:0000981">
    <property type="term" value="F:DNA-binding transcription factor activity, RNA polymerase II-specific"/>
    <property type="evidence" value="ECO:0007669"/>
    <property type="project" value="TreeGrafter"/>
</dbReference>
<dbReference type="GO" id="GO:0046983">
    <property type="term" value="F:protein dimerization activity"/>
    <property type="evidence" value="ECO:0007669"/>
    <property type="project" value="InterPro"/>
</dbReference>
<dbReference type="InterPro" id="IPR052207">
    <property type="entry name" value="Max-like/E-box_TFs"/>
</dbReference>
<evidence type="ECO:0000256" key="5">
    <source>
        <dbReference type="ARBA" id="ARBA00023242"/>
    </source>
</evidence>
<dbReference type="CDD" id="cd11396">
    <property type="entry name" value="bHLHzip_USF"/>
    <property type="match status" value="1"/>
</dbReference>
<keyword evidence="5" id="KW-0539">Nucleus</keyword>
<proteinExistence type="predicted"/>
<feature type="region of interest" description="Disordered" evidence="6">
    <location>
        <begin position="81"/>
        <end position="101"/>
    </location>
</feature>
<feature type="compositionally biased region" description="Basic and acidic residues" evidence="6">
    <location>
        <begin position="149"/>
        <end position="159"/>
    </location>
</feature>
<dbReference type="GO" id="GO:0000978">
    <property type="term" value="F:RNA polymerase II cis-regulatory region sequence-specific DNA binding"/>
    <property type="evidence" value="ECO:0007669"/>
    <property type="project" value="TreeGrafter"/>
</dbReference>
<evidence type="ECO:0000313" key="8">
    <source>
        <dbReference type="EMBL" id="CDS22451.1"/>
    </source>
</evidence>
<feature type="compositionally biased region" description="Low complexity" evidence="6">
    <location>
        <begin position="292"/>
        <end position="325"/>
    </location>
</feature>
<evidence type="ECO:0000256" key="1">
    <source>
        <dbReference type="ARBA" id="ARBA00004123"/>
    </source>
</evidence>
<evidence type="ECO:0000256" key="4">
    <source>
        <dbReference type="ARBA" id="ARBA00023163"/>
    </source>
</evidence>
<dbReference type="OrthoDB" id="6277925at2759"/>
<dbReference type="PROSITE" id="PS50888">
    <property type="entry name" value="BHLH"/>
    <property type="match status" value="1"/>
</dbReference>
<feature type="compositionally biased region" description="Polar residues" evidence="6">
    <location>
        <begin position="179"/>
        <end position="211"/>
    </location>
</feature>
<feature type="region of interest" description="Disordered" evidence="6">
    <location>
        <begin position="513"/>
        <end position="547"/>
    </location>
</feature>
<accession>A0A068WVE8</accession>
<dbReference type="InterPro" id="IPR011598">
    <property type="entry name" value="bHLH_dom"/>
</dbReference>
<evidence type="ECO:0000256" key="2">
    <source>
        <dbReference type="ARBA" id="ARBA00023015"/>
    </source>
</evidence>
<dbReference type="InterPro" id="IPR036638">
    <property type="entry name" value="HLH_DNA-bd_sf"/>
</dbReference>
<comment type="subcellular location">
    <subcellularLocation>
        <location evidence="1">Nucleus</location>
    </subcellularLocation>
</comment>
<feature type="region of interest" description="Disordered" evidence="6">
    <location>
        <begin position="132"/>
        <end position="211"/>
    </location>
</feature>
<dbReference type="AlphaFoldDB" id="A0A068WVE8"/>
<keyword evidence="3" id="KW-0238">DNA-binding</keyword>
<feature type="region of interest" description="Disordered" evidence="6">
    <location>
        <begin position="361"/>
        <end position="392"/>
    </location>
</feature>
<feature type="compositionally biased region" description="Polar residues" evidence="6">
    <location>
        <begin position="132"/>
        <end position="142"/>
    </location>
</feature>
<dbReference type="EMBL" id="LK028586">
    <property type="protein sequence ID" value="CDS22451.1"/>
    <property type="molecule type" value="Genomic_DNA"/>
</dbReference>
<evidence type="ECO:0000256" key="3">
    <source>
        <dbReference type="ARBA" id="ARBA00023125"/>
    </source>
</evidence>
<dbReference type="WBParaSite" id="EgrG_000365400">
    <property type="protein sequence ID" value="EgrG_000365400"/>
    <property type="gene ID" value="EgrG_000365400"/>
</dbReference>
<protein>
    <submittedName>
        <fullName evidence="8 10">Upstream transcription factor 1</fullName>
    </submittedName>
</protein>
<feature type="compositionally biased region" description="Low complexity" evidence="6">
    <location>
        <begin position="437"/>
        <end position="453"/>
    </location>
</feature>
<dbReference type="GO" id="GO:0005634">
    <property type="term" value="C:nucleus"/>
    <property type="evidence" value="ECO:0007669"/>
    <property type="project" value="UniProtKB-SubCell"/>
</dbReference>
<evidence type="ECO:0000256" key="6">
    <source>
        <dbReference type="SAM" id="MobiDB-lite"/>
    </source>
</evidence>
<feature type="region of interest" description="Disordered" evidence="6">
    <location>
        <begin position="292"/>
        <end position="341"/>
    </location>
</feature>
<feature type="compositionally biased region" description="Gly residues" evidence="6">
    <location>
        <begin position="513"/>
        <end position="530"/>
    </location>
</feature>
<dbReference type="PANTHER" id="PTHR15741:SF27">
    <property type="entry name" value="TRANSCRIPTION FACTOR AP-4"/>
    <property type="match status" value="1"/>
</dbReference>
<feature type="domain" description="BHLH" evidence="7">
    <location>
        <begin position="538"/>
        <end position="592"/>
    </location>
</feature>
<dbReference type="SUPFAM" id="SSF47459">
    <property type="entry name" value="HLH, helix-loop-helix DNA-binding domain"/>
    <property type="match status" value="1"/>
</dbReference>
<evidence type="ECO:0000313" key="9">
    <source>
        <dbReference type="Proteomes" id="UP000492820"/>
    </source>
</evidence>
<reference evidence="8" key="2">
    <citation type="submission" date="2014-06" db="EMBL/GenBank/DDBJ databases">
        <authorList>
            <person name="Aslett M."/>
        </authorList>
    </citation>
    <scope>NUCLEOTIDE SEQUENCE</scope>
</reference>
<evidence type="ECO:0000259" key="7">
    <source>
        <dbReference type="PROSITE" id="PS50888"/>
    </source>
</evidence>
<reference evidence="8 9" key="1">
    <citation type="journal article" date="2013" name="Nature">
        <title>The genomes of four tapeworm species reveal adaptations to parasitism.</title>
        <authorList>
            <person name="Tsai I.J."/>
            <person name="Zarowiecki M."/>
            <person name="Holroyd N."/>
            <person name="Garciarrubio A."/>
            <person name="Sanchez-Flores A."/>
            <person name="Brooks K.L."/>
            <person name="Tracey A."/>
            <person name="Bobes R.J."/>
            <person name="Fragoso G."/>
            <person name="Sciutto E."/>
            <person name="Aslett M."/>
            <person name="Beasley H."/>
            <person name="Bennett H.M."/>
            <person name="Cai J."/>
            <person name="Camicia F."/>
            <person name="Clark R."/>
            <person name="Cucher M."/>
            <person name="De Silva N."/>
            <person name="Day T.A."/>
            <person name="Deplazes P."/>
            <person name="Estrada K."/>
            <person name="Fernandez C."/>
            <person name="Holland P.W."/>
            <person name="Hou J."/>
            <person name="Hu S."/>
            <person name="Huckvale T."/>
            <person name="Hung S.S."/>
            <person name="Kamenetzky L."/>
            <person name="Keane J.A."/>
            <person name="Kiss F."/>
            <person name="Koziol U."/>
            <person name="Lambert O."/>
            <person name="Liu K."/>
            <person name="Luo X."/>
            <person name="Luo Y."/>
            <person name="Macchiaroli N."/>
            <person name="Nichol S."/>
            <person name="Paps J."/>
            <person name="Parkinson J."/>
            <person name="Pouchkina-Stantcheva N."/>
            <person name="Riddiford N."/>
            <person name="Rosenzvit M."/>
            <person name="Salinas G."/>
            <person name="Wasmuth J.D."/>
            <person name="Zamanian M."/>
            <person name="Zheng Y."/>
            <person name="Cai X."/>
            <person name="Soberon X."/>
            <person name="Olson P.D."/>
            <person name="Laclette J.P."/>
            <person name="Brehm K."/>
            <person name="Berriman M."/>
            <person name="Garciarrubio A."/>
            <person name="Bobes R.J."/>
            <person name="Fragoso G."/>
            <person name="Sanchez-Flores A."/>
            <person name="Estrada K."/>
            <person name="Cevallos M.A."/>
            <person name="Morett E."/>
            <person name="Gonzalez V."/>
            <person name="Portillo T."/>
            <person name="Ochoa-Leyva A."/>
            <person name="Jose M.V."/>
            <person name="Sciutto E."/>
            <person name="Landa A."/>
            <person name="Jimenez L."/>
            <person name="Valdes V."/>
            <person name="Carrero J.C."/>
            <person name="Larralde C."/>
            <person name="Morales-Montor J."/>
            <person name="Limon-Lason J."/>
            <person name="Soberon X."/>
            <person name="Laclette J.P."/>
        </authorList>
    </citation>
    <scope>NUCLEOTIDE SEQUENCE [LARGE SCALE GENOMIC DNA]</scope>
</reference>
<dbReference type="Pfam" id="PF00010">
    <property type="entry name" value="HLH"/>
    <property type="match status" value="1"/>
</dbReference>
<dbReference type="PANTHER" id="PTHR15741">
    <property type="entry name" value="BASIC HELIX-LOOP-HELIX ZIP TRANSCRIPTION FACTOR"/>
    <property type="match status" value="1"/>
</dbReference>
<evidence type="ECO:0000313" key="10">
    <source>
        <dbReference type="WBParaSite" id="EgrG_000365400"/>
    </source>
</evidence>
<feature type="region of interest" description="Disordered" evidence="6">
    <location>
        <begin position="405"/>
        <end position="481"/>
    </location>
</feature>
<dbReference type="SMART" id="SM00353">
    <property type="entry name" value="HLH"/>
    <property type="match status" value="1"/>
</dbReference>
<organism evidence="8">
    <name type="scientific">Echinococcus granulosus</name>
    <name type="common">Hydatid tapeworm</name>
    <dbReference type="NCBI Taxonomy" id="6210"/>
    <lineage>
        <taxon>Eukaryota</taxon>
        <taxon>Metazoa</taxon>
        <taxon>Spiralia</taxon>
        <taxon>Lophotrochozoa</taxon>
        <taxon>Platyhelminthes</taxon>
        <taxon>Cestoda</taxon>
        <taxon>Eucestoda</taxon>
        <taxon>Cyclophyllidea</taxon>
        <taxon>Taeniidae</taxon>
        <taxon>Echinococcus</taxon>
        <taxon>Echinococcus granulosus group</taxon>
    </lineage>
</organism>
<sequence>MTAFGPEFLRLAMDTSDGQCNFSVPKSISYMGTLLDFAITFVVMDSVPNNEYAPTSSQIHLGGTNYISGCNLFTHFANLTSQDRPKSKSPNPHAIANTNSNSKSTTCADIYSAILSSQQQQGVIDETSVAFTSPTRHLSEPSTAAARRSPIDDQMERTPRSCHTSPSVAIKSFHHHLQRSSPPHSLKSSPNNGLEPSHHQSNTNTNPSSVFSLTQSGLQELMRKSGSVISTEEIKKANNSSQLYLLVPSNYPVIMAVGAEREKAAAAAAAAAVTVNEATTRNLLERFQLTSAPTPQQQQSLPSPQITVEQQPQQQQQSQTQQKQTVMPRAPRKNSTNIPPMLLQSLKDVVPSLAFRDILESGGGVSSTPGSDNKSDGGGSGSTTTTTNPLPRLSSIAFAYGFPSTNDHQSASAPPSSVNATEDRKKSADPTAALLISPPQASQAPPSASTSSSFLLDDYRGGGGPPEVKIKPPPPSTSATEAGLCVEGLLGSDSNVFFSNDSPPTRNYMGRMGGAGSGGALGGGGQGNQTGGDSKDIRRRVSHNEVERRRRDRINTWIAALYKLLPPEQQAKSQYQSKGVVLKRVYEYFQNYDSNIKTLREENAIFKQEICRLTRENHILRDSLKAHFQQQQQQSATVTTGVSTPCEVSQGEPFIQPSFPFSPLPPCLTLVFHVTHLPSHPSTCQSVRSFPRSFVRSRVCVYVCVCV</sequence>
<gene>
    <name evidence="8" type="ORF">EgrG_000365400</name>
</gene>
<dbReference type="Gene3D" id="4.10.280.10">
    <property type="entry name" value="Helix-loop-helix DNA-binding domain"/>
    <property type="match status" value="1"/>
</dbReference>
<keyword evidence="2" id="KW-0805">Transcription regulation</keyword>